<sequence>MSTDDANGRSPIVWVAGVGWDDIPGTDRRMAEALAALCPVIWIDSPQKLTWSGLRSRRTHASEQVGENLQRVRVPAPPGFSRWPIRLLTAVIHRRVIARSLPRGTVPRAIVVADPVMRFPDGVPGPRLLYVTDDWLAGASAGLMRYAESWIRGVLSSNAQEADAVAAITTPILDQVHTLGVRTGTPVAIVPNGAPKVERVARTRRAIAGLVGQLNERLDLPTLEAVVDSGVPLRLIGPRFDRQAEFSDRLDALIARDDVEWTGSLGSQALAAQLAEIGVGLTPYAESDFNRASFPLKTLEYLAAGVAVVSTDLAASRWLDTEHVTVTTSAAEFADAVRSRASAVGFEGEAIELSRIELAERHGWPQRAVEFLALADRAAVFAGLRGDGRA</sequence>
<name>A0ABY4BU99_9MICO</name>
<dbReference type="SUPFAM" id="SSF53756">
    <property type="entry name" value="UDP-Glycosyltransferase/glycogen phosphorylase"/>
    <property type="match status" value="1"/>
</dbReference>
<dbReference type="EMBL" id="CP094528">
    <property type="protein sequence ID" value="UOE42754.1"/>
    <property type="molecule type" value="Genomic_DNA"/>
</dbReference>
<keyword evidence="1" id="KW-0808">Transferase</keyword>
<dbReference type="Gene3D" id="3.40.50.2000">
    <property type="entry name" value="Glycogen Phosphorylase B"/>
    <property type="match status" value="1"/>
</dbReference>
<dbReference type="EC" id="2.4.-.-" evidence="1"/>
<dbReference type="Pfam" id="PF13692">
    <property type="entry name" value="Glyco_trans_1_4"/>
    <property type="match status" value="1"/>
</dbReference>
<accession>A0ABY4BU99</accession>
<gene>
    <name evidence="1" type="ORF">MTO99_11185</name>
</gene>
<reference evidence="1 2" key="1">
    <citation type="submission" date="2022-03" db="EMBL/GenBank/DDBJ databases">
        <title>Mucilaginibacter sp. isolated from the gut of Protaetia brevitarsis seulensis larvae.</title>
        <authorList>
            <person name="Won M."/>
            <person name="Kim S.-J."/>
            <person name="Kwon S.-W."/>
        </authorList>
    </citation>
    <scope>NUCLEOTIDE SEQUENCE [LARGE SCALE GENOMIC DNA]</scope>
    <source>
        <strain evidence="1 2">CFWR-12</strain>
    </source>
</reference>
<protein>
    <submittedName>
        <fullName evidence="1">Glycosyltransferase</fullName>
        <ecNumber evidence="1">2.4.-.-</ecNumber>
    </submittedName>
</protein>
<keyword evidence="2" id="KW-1185">Reference proteome</keyword>
<organism evidence="1 2">
    <name type="scientific">Agromyces larvae</name>
    <dbReference type="NCBI Taxonomy" id="2929802"/>
    <lineage>
        <taxon>Bacteria</taxon>
        <taxon>Bacillati</taxon>
        <taxon>Actinomycetota</taxon>
        <taxon>Actinomycetes</taxon>
        <taxon>Micrococcales</taxon>
        <taxon>Microbacteriaceae</taxon>
        <taxon>Agromyces</taxon>
    </lineage>
</organism>
<dbReference type="Proteomes" id="UP000832097">
    <property type="component" value="Chromosome"/>
</dbReference>
<evidence type="ECO:0000313" key="2">
    <source>
        <dbReference type="Proteomes" id="UP000832097"/>
    </source>
</evidence>
<evidence type="ECO:0000313" key="1">
    <source>
        <dbReference type="EMBL" id="UOE42754.1"/>
    </source>
</evidence>
<proteinExistence type="predicted"/>
<dbReference type="GO" id="GO:0016757">
    <property type="term" value="F:glycosyltransferase activity"/>
    <property type="evidence" value="ECO:0007669"/>
    <property type="project" value="UniProtKB-KW"/>
</dbReference>
<keyword evidence="1" id="KW-0328">Glycosyltransferase</keyword>
<dbReference type="RefSeq" id="WP_243553686.1">
    <property type="nucleotide sequence ID" value="NZ_CP094528.1"/>
</dbReference>